<gene>
    <name evidence="4" type="ORF">ACFOWZ_08275</name>
</gene>
<proteinExistence type="predicted"/>
<dbReference type="Pfam" id="PF00072">
    <property type="entry name" value="Response_reg"/>
    <property type="match status" value="1"/>
</dbReference>
<dbReference type="CDD" id="cd17535">
    <property type="entry name" value="REC_NarL-like"/>
    <property type="match status" value="1"/>
</dbReference>
<keyword evidence="5" id="KW-1185">Reference proteome</keyword>
<dbReference type="PANTHER" id="PTHR43214">
    <property type="entry name" value="TWO-COMPONENT RESPONSE REGULATOR"/>
    <property type="match status" value="1"/>
</dbReference>
<keyword evidence="1" id="KW-0238">DNA-binding</keyword>
<dbReference type="SUPFAM" id="SSF52172">
    <property type="entry name" value="CheY-like"/>
    <property type="match status" value="1"/>
</dbReference>
<evidence type="ECO:0000256" key="1">
    <source>
        <dbReference type="ARBA" id="ARBA00023125"/>
    </source>
</evidence>
<keyword evidence="2" id="KW-0597">Phosphoprotein</keyword>
<dbReference type="SMART" id="SM00448">
    <property type="entry name" value="REC"/>
    <property type="match status" value="1"/>
</dbReference>
<dbReference type="PROSITE" id="PS50110">
    <property type="entry name" value="RESPONSE_REGULATORY"/>
    <property type="match status" value="1"/>
</dbReference>
<evidence type="ECO:0000259" key="3">
    <source>
        <dbReference type="PROSITE" id="PS50110"/>
    </source>
</evidence>
<comment type="caution">
    <text evidence="4">The sequence shown here is derived from an EMBL/GenBank/DDBJ whole genome shotgun (WGS) entry which is preliminary data.</text>
</comment>
<feature type="domain" description="Response regulatory" evidence="3">
    <location>
        <begin position="4"/>
        <end position="120"/>
    </location>
</feature>
<evidence type="ECO:0000313" key="5">
    <source>
        <dbReference type="Proteomes" id="UP001595690"/>
    </source>
</evidence>
<name>A0ABV8BNK9_9PSEU</name>
<dbReference type="RefSeq" id="WP_382370803.1">
    <property type="nucleotide sequence ID" value="NZ_JBHRZI010000011.1"/>
</dbReference>
<dbReference type="Gene3D" id="3.40.50.2300">
    <property type="match status" value="1"/>
</dbReference>
<accession>A0ABV8BNK9</accession>
<dbReference type="InterPro" id="IPR058245">
    <property type="entry name" value="NreC/VraR/RcsB-like_REC"/>
</dbReference>
<dbReference type="InterPro" id="IPR039420">
    <property type="entry name" value="WalR-like"/>
</dbReference>
<protein>
    <submittedName>
        <fullName evidence="4">Response regulator transcription factor</fullName>
    </submittedName>
</protein>
<reference evidence="5" key="1">
    <citation type="journal article" date="2019" name="Int. J. Syst. Evol. Microbiol.">
        <title>The Global Catalogue of Microorganisms (GCM) 10K type strain sequencing project: providing services to taxonomists for standard genome sequencing and annotation.</title>
        <authorList>
            <consortium name="The Broad Institute Genomics Platform"/>
            <consortium name="The Broad Institute Genome Sequencing Center for Infectious Disease"/>
            <person name="Wu L."/>
            <person name="Ma J."/>
        </authorList>
    </citation>
    <scope>NUCLEOTIDE SEQUENCE [LARGE SCALE GENOMIC DNA]</scope>
    <source>
        <strain evidence="5">CGMCC 4.7405</strain>
    </source>
</reference>
<feature type="modified residue" description="4-aspartylphosphate" evidence="2">
    <location>
        <position position="55"/>
    </location>
</feature>
<sequence length="131" mass="14385">MIVRVLIADDDPLIRDVLRDVLDEEPDLEVVAVAVDAREAVELAERHAPTVVVLDVRMPHGGGSHAATEILQRAPSTRILAFSAYTDPGAVDEMRRAGVTDYLAKGVRNTELVAAVRRLGERQVVVWKQQP</sequence>
<evidence type="ECO:0000256" key="2">
    <source>
        <dbReference type="PROSITE-ProRule" id="PRU00169"/>
    </source>
</evidence>
<dbReference type="InterPro" id="IPR001789">
    <property type="entry name" value="Sig_transdc_resp-reg_receiver"/>
</dbReference>
<dbReference type="EMBL" id="JBHRZI010000011">
    <property type="protein sequence ID" value="MFC3891470.1"/>
    <property type="molecule type" value="Genomic_DNA"/>
</dbReference>
<evidence type="ECO:0000313" key="4">
    <source>
        <dbReference type="EMBL" id="MFC3891470.1"/>
    </source>
</evidence>
<dbReference type="Proteomes" id="UP001595690">
    <property type="component" value="Unassembled WGS sequence"/>
</dbReference>
<dbReference type="InterPro" id="IPR011006">
    <property type="entry name" value="CheY-like_superfamily"/>
</dbReference>
<organism evidence="4 5">
    <name type="scientific">Lentzea rhizosphaerae</name>
    <dbReference type="NCBI Taxonomy" id="2041025"/>
    <lineage>
        <taxon>Bacteria</taxon>
        <taxon>Bacillati</taxon>
        <taxon>Actinomycetota</taxon>
        <taxon>Actinomycetes</taxon>
        <taxon>Pseudonocardiales</taxon>
        <taxon>Pseudonocardiaceae</taxon>
        <taxon>Lentzea</taxon>
    </lineage>
</organism>